<dbReference type="InterPro" id="IPR006149">
    <property type="entry name" value="EB_dom"/>
</dbReference>
<protein>
    <submittedName>
        <fullName evidence="3">Tenascin</fullName>
    </submittedName>
</protein>
<sequence>MTPWSVCACPTERAPLLAPCSVDADCVSKHGRHSACSNYWCECADGAEYDAAFSKSCLLSRTVVGESCKENGDCRVPNTYCKANSCHCSAGFVFSDDAKRCLPVATEADPSCEEARQCVILLRSAAGPSGAAVCLEGKCRCRYDHEFNNGTCVLKKARGMACSNDVECEDLVDGACIQGVCGCATGTVPAVAANKCLPVLRSLGAPCVEQIQCSEGLGDLGLCRGGACACEDGARLGADNRCECEAGRAEDKTRCERPPMHASVAKVAQRQEGGKGGAATPFSSVLTIIAVVSASLWTLSGP</sequence>
<keyword evidence="2" id="KW-1185">Reference proteome</keyword>
<reference evidence="3" key="1">
    <citation type="journal article" date="2018" name="Proc. Natl. Acad. Sci. U.S.A.">
        <title>Phylogenomics and the evolution of hemipteroid insects.</title>
        <authorList>
            <person name="Johnson K.P."/>
            <person name="Dietrich C.H."/>
            <person name="Friedrich F."/>
            <person name="Beutel R.G."/>
            <person name="Wipfler B."/>
            <person name="Peters R.S."/>
            <person name="Allen J.M."/>
            <person name="Petersen M."/>
            <person name="Donath A."/>
            <person name="Walden K.K."/>
            <person name="Kozlov A.M."/>
            <person name="Podsiadlowski L."/>
            <person name="Mayer C."/>
            <person name="Meusemann K."/>
            <person name="Vasilikopoulos A."/>
            <person name="Waterhouse R.M."/>
            <person name="Cameron S.L."/>
            <person name="Weirauch C."/>
            <person name="Swanson D.R."/>
            <person name="Percy D.M."/>
            <person name="Hardy N.B."/>
            <person name="Terry I."/>
            <person name="Liu S."/>
            <person name="Zhou X."/>
            <person name="Misof B."/>
            <person name="Robertson H.M."/>
            <person name="Yoshizawa K."/>
        </authorList>
    </citation>
    <scope>NUCLEOTIDE SEQUENCE</scope>
    <source>
        <tissue evidence="3">Whole organism</tissue>
    </source>
</reference>
<dbReference type="KEGG" id="foc:113212198"/>
<evidence type="ECO:0000313" key="2">
    <source>
        <dbReference type="Proteomes" id="UP000504606"/>
    </source>
</evidence>
<dbReference type="Pfam" id="PF01683">
    <property type="entry name" value="EB"/>
    <property type="match status" value="1"/>
</dbReference>
<accession>A0A9C6U841</accession>
<gene>
    <name evidence="3" type="primary">LOC113212198</name>
</gene>
<dbReference type="PANTHER" id="PTHR39069:SF8">
    <property type="entry name" value="FI17111P1"/>
    <property type="match status" value="1"/>
</dbReference>
<dbReference type="GeneID" id="113212198"/>
<dbReference type="PANTHER" id="PTHR39069">
    <property type="entry name" value="ECDYSONE-INDUCIBLE GENE E1, ISOFORM A"/>
    <property type="match status" value="1"/>
</dbReference>
<dbReference type="OrthoDB" id="5912242at2759"/>
<dbReference type="AlphaFoldDB" id="A0A9C6U841"/>
<reference evidence="3" key="2">
    <citation type="submission" date="2025-08" db="UniProtKB">
        <authorList>
            <consortium name="RefSeq"/>
        </authorList>
    </citation>
    <scope>IDENTIFICATION</scope>
    <source>
        <tissue evidence="3">Whole organism</tissue>
    </source>
</reference>
<proteinExistence type="predicted"/>
<evidence type="ECO:0000313" key="3">
    <source>
        <dbReference type="RefSeq" id="XP_052123608.1"/>
    </source>
</evidence>
<evidence type="ECO:0000259" key="1">
    <source>
        <dbReference type="Pfam" id="PF01683"/>
    </source>
</evidence>
<name>A0A9C6U841_FRAOC</name>
<feature type="domain" description="EB" evidence="1">
    <location>
        <begin position="99"/>
        <end position="152"/>
    </location>
</feature>
<dbReference type="RefSeq" id="XP_052123608.1">
    <property type="nucleotide sequence ID" value="XM_052267648.1"/>
</dbReference>
<dbReference type="Proteomes" id="UP000504606">
    <property type="component" value="Unplaced"/>
</dbReference>
<organism evidence="2 3">
    <name type="scientific">Frankliniella occidentalis</name>
    <name type="common">Western flower thrips</name>
    <name type="synonym">Euthrips occidentalis</name>
    <dbReference type="NCBI Taxonomy" id="133901"/>
    <lineage>
        <taxon>Eukaryota</taxon>
        <taxon>Metazoa</taxon>
        <taxon>Ecdysozoa</taxon>
        <taxon>Arthropoda</taxon>
        <taxon>Hexapoda</taxon>
        <taxon>Insecta</taxon>
        <taxon>Pterygota</taxon>
        <taxon>Neoptera</taxon>
        <taxon>Paraneoptera</taxon>
        <taxon>Thysanoptera</taxon>
        <taxon>Terebrantia</taxon>
        <taxon>Thripoidea</taxon>
        <taxon>Thripidae</taxon>
        <taxon>Frankliniella</taxon>
    </lineage>
</organism>